<feature type="compositionally biased region" description="Basic and acidic residues" evidence="1">
    <location>
        <begin position="51"/>
        <end position="89"/>
    </location>
</feature>
<dbReference type="AlphaFoldDB" id="A0A3N4L567"/>
<proteinExistence type="predicted"/>
<dbReference type="EMBL" id="ML121748">
    <property type="protein sequence ID" value="RPB18027.1"/>
    <property type="molecule type" value="Genomic_DNA"/>
</dbReference>
<evidence type="ECO:0000256" key="1">
    <source>
        <dbReference type="SAM" id="MobiDB-lite"/>
    </source>
</evidence>
<organism evidence="2 3">
    <name type="scientific">Terfezia boudieri ATCC MYA-4762</name>
    <dbReference type="NCBI Taxonomy" id="1051890"/>
    <lineage>
        <taxon>Eukaryota</taxon>
        <taxon>Fungi</taxon>
        <taxon>Dikarya</taxon>
        <taxon>Ascomycota</taxon>
        <taxon>Pezizomycotina</taxon>
        <taxon>Pezizomycetes</taxon>
        <taxon>Pezizales</taxon>
        <taxon>Pezizaceae</taxon>
        <taxon>Terfezia</taxon>
    </lineage>
</organism>
<dbReference type="InParanoid" id="A0A3N4L567"/>
<protein>
    <submittedName>
        <fullName evidence="2">Uncharacterized protein</fullName>
    </submittedName>
</protein>
<accession>A0A3N4L567</accession>
<sequence>MVREVKKGQLAGVERELAKVKEQLALLAVSLGAGTLNQITQAKRTLNAQKGRVEEEKRKEEEVRKVERRKKEMEAKGREEEKHKEEAEKLVTQSKALRDSQIKAKEACEDSIRELVARDKSRMKAHELIEVGQKLKEAEDMKRKVEEELASPLESTVGKTRQVVAGEVFKSVRVVMGHMQPLDLKGKGELEGAVGKVNNMLRMKGLAEKKTPWVVTAEAGKGNFNDELVWEVKKVKELVDPLEVSREVGKALVAVFGRTGDILNVWVEDKRSVKLMAPSAPIKVVRGRKGLAEAIQEENKEIKLAKRFPKLWGTARVMGFTFDVADNKKAKRVIRNGIM</sequence>
<feature type="region of interest" description="Disordered" evidence="1">
    <location>
        <begin position="47"/>
        <end position="93"/>
    </location>
</feature>
<name>A0A3N4L567_9PEZI</name>
<evidence type="ECO:0000313" key="3">
    <source>
        <dbReference type="Proteomes" id="UP000267821"/>
    </source>
</evidence>
<evidence type="ECO:0000313" key="2">
    <source>
        <dbReference type="EMBL" id="RPB18027.1"/>
    </source>
</evidence>
<reference evidence="2 3" key="1">
    <citation type="journal article" date="2018" name="Nat. Ecol. Evol.">
        <title>Pezizomycetes genomes reveal the molecular basis of ectomycorrhizal truffle lifestyle.</title>
        <authorList>
            <person name="Murat C."/>
            <person name="Payen T."/>
            <person name="Noel B."/>
            <person name="Kuo A."/>
            <person name="Morin E."/>
            <person name="Chen J."/>
            <person name="Kohler A."/>
            <person name="Krizsan K."/>
            <person name="Balestrini R."/>
            <person name="Da Silva C."/>
            <person name="Montanini B."/>
            <person name="Hainaut M."/>
            <person name="Levati E."/>
            <person name="Barry K.W."/>
            <person name="Belfiori B."/>
            <person name="Cichocki N."/>
            <person name="Clum A."/>
            <person name="Dockter R.B."/>
            <person name="Fauchery L."/>
            <person name="Guy J."/>
            <person name="Iotti M."/>
            <person name="Le Tacon F."/>
            <person name="Lindquist E.A."/>
            <person name="Lipzen A."/>
            <person name="Malagnac F."/>
            <person name="Mello A."/>
            <person name="Molinier V."/>
            <person name="Miyauchi S."/>
            <person name="Poulain J."/>
            <person name="Riccioni C."/>
            <person name="Rubini A."/>
            <person name="Sitrit Y."/>
            <person name="Splivallo R."/>
            <person name="Traeger S."/>
            <person name="Wang M."/>
            <person name="Zifcakova L."/>
            <person name="Wipf D."/>
            <person name="Zambonelli A."/>
            <person name="Paolocci F."/>
            <person name="Nowrousian M."/>
            <person name="Ottonello S."/>
            <person name="Baldrian P."/>
            <person name="Spatafora J.W."/>
            <person name="Henrissat B."/>
            <person name="Nagy L.G."/>
            <person name="Aury J.M."/>
            <person name="Wincker P."/>
            <person name="Grigoriev I.V."/>
            <person name="Bonfante P."/>
            <person name="Martin F.M."/>
        </authorList>
    </citation>
    <scope>NUCLEOTIDE SEQUENCE [LARGE SCALE GENOMIC DNA]</scope>
    <source>
        <strain evidence="2 3">ATCC MYA-4762</strain>
    </source>
</reference>
<dbReference type="Proteomes" id="UP000267821">
    <property type="component" value="Unassembled WGS sequence"/>
</dbReference>
<gene>
    <name evidence="2" type="ORF">L211DRAFT_854559</name>
</gene>
<keyword evidence="3" id="KW-1185">Reference proteome</keyword>